<name>A0A4Y9RS82_9CAUL</name>
<keyword evidence="2" id="KW-1185">Reference proteome</keyword>
<organism evidence="1 2">
    <name type="scientific">Brevundimonas intermedia</name>
    <dbReference type="NCBI Taxonomy" id="74315"/>
    <lineage>
        <taxon>Bacteria</taxon>
        <taxon>Pseudomonadati</taxon>
        <taxon>Pseudomonadota</taxon>
        <taxon>Alphaproteobacteria</taxon>
        <taxon>Caulobacterales</taxon>
        <taxon>Caulobacteraceae</taxon>
        <taxon>Brevundimonas</taxon>
    </lineage>
</organism>
<proteinExistence type="predicted"/>
<evidence type="ECO:0000313" key="1">
    <source>
        <dbReference type="EMBL" id="TFW12137.1"/>
    </source>
</evidence>
<reference evidence="1 2" key="1">
    <citation type="submission" date="2019-03" db="EMBL/GenBank/DDBJ databases">
        <title>Draft genome of Brevundimonas sp. a heavy metal resistant soil bacteria.</title>
        <authorList>
            <person name="Soto J."/>
        </authorList>
    </citation>
    <scope>NUCLEOTIDE SEQUENCE [LARGE SCALE GENOMIC DNA]</scope>
    <source>
        <strain evidence="1 2">B-10</strain>
    </source>
</reference>
<gene>
    <name evidence="1" type="ORF">EGY25_08795</name>
</gene>
<accession>A0A4Y9RS82</accession>
<dbReference type="Proteomes" id="UP000298216">
    <property type="component" value="Unassembled WGS sequence"/>
</dbReference>
<dbReference type="EMBL" id="SPVH01000006">
    <property type="protein sequence ID" value="TFW12137.1"/>
    <property type="molecule type" value="Genomic_DNA"/>
</dbReference>
<evidence type="ECO:0000313" key="2">
    <source>
        <dbReference type="Proteomes" id="UP000298216"/>
    </source>
</evidence>
<comment type="caution">
    <text evidence="1">The sequence shown here is derived from an EMBL/GenBank/DDBJ whole genome shotgun (WGS) entry which is preliminary data.</text>
</comment>
<sequence length="155" mass="16619">MQSVLAAVAATIGLNIFVLPAYSGWDGAEWGMTPEQVSAAVPGVRVVRRGMLLSDARKQSARDVELYGISLEASYFYSPRGLTFIRFDVPFRRCATLVDGLIAAHGQPANVSDQGILKLITWEDPDAGNRLILLQSAAGICDLRIRSIEAGNGVG</sequence>
<dbReference type="AlphaFoldDB" id="A0A4Y9RS82"/>
<protein>
    <submittedName>
        <fullName evidence="1">Uncharacterized protein</fullName>
    </submittedName>
</protein>